<dbReference type="FunFam" id="3.40.50.720:FF:000203">
    <property type="entry name" value="D-3-phosphoglycerate dehydrogenase (SerA)"/>
    <property type="match status" value="1"/>
</dbReference>
<dbReference type="InterPro" id="IPR036291">
    <property type="entry name" value="NAD(P)-bd_dom_sf"/>
</dbReference>
<sequence>MTKHTVLMLETIADNAMEMLEQADDVSIIWESDLAGNESVVDGIITRGKGQVNEQLLTSLPNLKAVARCGVGLDNVDIPTATKHQIQVLNTPGENSATIAEHTISLLLMLVRHLYSSINDTKSGNWESRKNFGGDEIRGKTLGLLGMGNIGSQVAKMAELFGMKVIYANLDKVDVPYEYVTIDELIQQSDVISIHLPLTKSTSKMVDDSFLSKMKEGSYLINTARGGIIDEEALVEALNSGHIAGFAADVLAVEPPADNHPLVIHPSTLITAHVGSLTKLTFENMCVLSVENILSLLRGDYVDRKYRFNEV</sequence>
<evidence type="ECO:0000259" key="6">
    <source>
        <dbReference type="Pfam" id="PF02826"/>
    </source>
</evidence>
<reference evidence="7" key="2">
    <citation type="submission" date="2023-01" db="EMBL/GenBank/DDBJ databases">
        <title>Draft genome sequence of Portibacter lacus strain NBRC 108769.</title>
        <authorList>
            <person name="Sun Q."/>
            <person name="Mori K."/>
        </authorList>
    </citation>
    <scope>NUCLEOTIDE SEQUENCE</scope>
    <source>
        <strain evidence="7">NBRC 108769</strain>
    </source>
</reference>
<keyword evidence="2 4" id="KW-0560">Oxidoreductase</keyword>
<dbReference type="InterPro" id="IPR006139">
    <property type="entry name" value="D-isomer_2_OHA_DH_cat_dom"/>
</dbReference>
<organism evidence="7 8">
    <name type="scientific">Portibacter lacus</name>
    <dbReference type="NCBI Taxonomy" id="1099794"/>
    <lineage>
        <taxon>Bacteria</taxon>
        <taxon>Pseudomonadati</taxon>
        <taxon>Bacteroidota</taxon>
        <taxon>Saprospiria</taxon>
        <taxon>Saprospirales</taxon>
        <taxon>Haliscomenobacteraceae</taxon>
        <taxon>Portibacter</taxon>
    </lineage>
</organism>
<comment type="similarity">
    <text evidence="1 4">Belongs to the D-isomer specific 2-hydroxyacid dehydrogenase family.</text>
</comment>
<dbReference type="PANTHER" id="PTHR43761">
    <property type="entry name" value="D-ISOMER SPECIFIC 2-HYDROXYACID DEHYDROGENASE FAMILY PROTEIN (AFU_ORTHOLOGUE AFUA_1G13630)"/>
    <property type="match status" value="1"/>
</dbReference>
<name>A0AA37SVR3_9BACT</name>
<accession>A0AA37SVR3</accession>
<dbReference type="Gene3D" id="3.40.50.720">
    <property type="entry name" value="NAD(P)-binding Rossmann-like Domain"/>
    <property type="match status" value="2"/>
</dbReference>
<evidence type="ECO:0000256" key="3">
    <source>
        <dbReference type="ARBA" id="ARBA00023027"/>
    </source>
</evidence>
<dbReference type="Proteomes" id="UP001156666">
    <property type="component" value="Unassembled WGS sequence"/>
</dbReference>
<dbReference type="SUPFAM" id="SSF51735">
    <property type="entry name" value="NAD(P)-binding Rossmann-fold domains"/>
    <property type="match status" value="1"/>
</dbReference>
<evidence type="ECO:0008006" key="9">
    <source>
        <dbReference type="Google" id="ProtNLM"/>
    </source>
</evidence>
<dbReference type="PROSITE" id="PS00671">
    <property type="entry name" value="D_2_HYDROXYACID_DH_3"/>
    <property type="match status" value="1"/>
</dbReference>
<evidence type="ECO:0000256" key="4">
    <source>
        <dbReference type="RuleBase" id="RU003719"/>
    </source>
</evidence>
<protein>
    <recommendedName>
        <fullName evidence="9">Phosphoglycerate dehydrogenase</fullName>
    </recommendedName>
</protein>
<proteinExistence type="inferred from homology"/>
<dbReference type="GO" id="GO:0051287">
    <property type="term" value="F:NAD binding"/>
    <property type="evidence" value="ECO:0007669"/>
    <property type="project" value="InterPro"/>
</dbReference>
<dbReference type="EMBL" id="BSOH01000037">
    <property type="protein sequence ID" value="GLR20185.1"/>
    <property type="molecule type" value="Genomic_DNA"/>
</dbReference>
<feature type="domain" description="D-isomer specific 2-hydroxyacid dehydrogenase NAD-binding" evidence="6">
    <location>
        <begin position="104"/>
        <end position="275"/>
    </location>
</feature>
<dbReference type="Pfam" id="PF02826">
    <property type="entry name" value="2-Hacid_dh_C"/>
    <property type="match status" value="1"/>
</dbReference>
<evidence type="ECO:0000256" key="2">
    <source>
        <dbReference type="ARBA" id="ARBA00023002"/>
    </source>
</evidence>
<dbReference type="InterPro" id="IPR050418">
    <property type="entry name" value="D-iso_2-hydroxyacid_DH_PdxB"/>
</dbReference>
<dbReference type="RefSeq" id="WP_235295022.1">
    <property type="nucleotide sequence ID" value="NZ_BSOH01000037.1"/>
</dbReference>
<dbReference type="PROSITE" id="PS00670">
    <property type="entry name" value="D_2_HYDROXYACID_DH_2"/>
    <property type="match status" value="1"/>
</dbReference>
<gene>
    <name evidence="7" type="ORF">GCM10007940_48010</name>
</gene>
<dbReference type="CDD" id="cd12173">
    <property type="entry name" value="PGDH_4"/>
    <property type="match status" value="1"/>
</dbReference>
<feature type="domain" description="D-isomer specific 2-hydroxyacid dehydrogenase catalytic" evidence="5">
    <location>
        <begin position="6"/>
        <end position="300"/>
    </location>
</feature>
<dbReference type="SUPFAM" id="SSF52283">
    <property type="entry name" value="Formate/glycerate dehydrogenase catalytic domain-like"/>
    <property type="match status" value="1"/>
</dbReference>
<dbReference type="InterPro" id="IPR029753">
    <property type="entry name" value="D-isomer_DH_CS"/>
</dbReference>
<evidence type="ECO:0000256" key="1">
    <source>
        <dbReference type="ARBA" id="ARBA00005854"/>
    </source>
</evidence>
<evidence type="ECO:0000313" key="7">
    <source>
        <dbReference type="EMBL" id="GLR20185.1"/>
    </source>
</evidence>
<evidence type="ECO:0000259" key="5">
    <source>
        <dbReference type="Pfam" id="PF00389"/>
    </source>
</evidence>
<reference evidence="7" key="1">
    <citation type="journal article" date="2014" name="Int. J. Syst. Evol. Microbiol.">
        <title>Complete genome sequence of Corynebacterium casei LMG S-19264T (=DSM 44701T), isolated from a smear-ripened cheese.</title>
        <authorList>
            <consortium name="US DOE Joint Genome Institute (JGI-PGF)"/>
            <person name="Walter F."/>
            <person name="Albersmeier A."/>
            <person name="Kalinowski J."/>
            <person name="Ruckert C."/>
        </authorList>
    </citation>
    <scope>NUCLEOTIDE SEQUENCE</scope>
    <source>
        <strain evidence="7">NBRC 108769</strain>
    </source>
</reference>
<evidence type="ECO:0000313" key="8">
    <source>
        <dbReference type="Proteomes" id="UP001156666"/>
    </source>
</evidence>
<keyword evidence="3" id="KW-0520">NAD</keyword>
<dbReference type="PANTHER" id="PTHR43761:SF1">
    <property type="entry name" value="D-ISOMER SPECIFIC 2-HYDROXYACID DEHYDROGENASE CATALYTIC DOMAIN-CONTAINING PROTEIN-RELATED"/>
    <property type="match status" value="1"/>
</dbReference>
<dbReference type="AlphaFoldDB" id="A0AA37SVR3"/>
<dbReference type="InterPro" id="IPR006140">
    <property type="entry name" value="D-isomer_DH_NAD-bd"/>
</dbReference>
<dbReference type="GO" id="GO:0016616">
    <property type="term" value="F:oxidoreductase activity, acting on the CH-OH group of donors, NAD or NADP as acceptor"/>
    <property type="evidence" value="ECO:0007669"/>
    <property type="project" value="InterPro"/>
</dbReference>
<keyword evidence="8" id="KW-1185">Reference proteome</keyword>
<dbReference type="Pfam" id="PF00389">
    <property type="entry name" value="2-Hacid_dh"/>
    <property type="match status" value="1"/>
</dbReference>
<comment type="caution">
    <text evidence="7">The sequence shown here is derived from an EMBL/GenBank/DDBJ whole genome shotgun (WGS) entry which is preliminary data.</text>
</comment>